<dbReference type="RefSeq" id="WP_249915875.1">
    <property type="nucleotide sequence ID" value="NZ_JAMGBB010000001.1"/>
</dbReference>
<dbReference type="Proteomes" id="UP001165383">
    <property type="component" value="Unassembled WGS sequence"/>
</dbReference>
<proteinExistence type="predicted"/>
<keyword evidence="2" id="KW-1185">Reference proteome</keyword>
<protein>
    <submittedName>
        <fullName evidence="1">Uncharacterized protein</fullName>
    </submittedName>
</protein>
<comment type="caution">
    <text evidence="1">The sequence shown here is derived from an EMBL/GenBank/DDBJ whole genome shotgun (WGS) entry which is preliminary data.</text>
</comment>
<accession>A0ABT0SBJ8</accession>
<name>A0ABT0SBJ8_9SPHN</name>
<organism evidence="1 2">
    <name type="scientific">Sphingomonas brevis</name>
    <dbReference type="NCBI Taxonomy" id="2908206"/>
    <lineage>
        <taxon>Bacteria</taxon>
        <taxon>Pseudomonadati</taxon>
        <taxon>Pseudomonadota</taxon>
        <taxon>Alphaproteobacteria</taxon>
        <taxon>Sphingomonadales</taxon>
        <taxon>Sphingomonadaceae</taxon>
        <taxon>Sphingomonas</taxon>
    </lineage>
</organism>
<reference evidence="1" key="1">
    <citation type="submission" date="2022-05" db="EMBL/GenBank/DDBJ databases">
        <authorList>
            <person name="Jo J.-H."/>
            <person name="Im W.-T."/>
        </authorList>
    </citation>
    <scope>NUCLEOTIDE SEQUENCE</scope>
    <source>
        <strain evidence="1">RB56-2</strain>
    </source>
</reference>
<dbReference type="EMBL" id="JAMGBB010000001">
    <property type="protein sequence ID" value="MCL6741494.1"/>
    <property type="molecule type" value="Genomic_DNA"/>
</dbReference>
<gene>
    <name evidence="1" type="ORF">LZ518_10155</name>
</gene>
<evidence type="ECO:0000313" key="1">
    <source>
        <dbReference type="EMBL" id="MCL6741494.1"/>
    </source>
</evidence>
<evidence type="ECO:0000313" key="2">
    <source>
        <dbReference type="Proteomes" id="UP001165383"/>
    </source>
</evidence>
<sequence>MISLTIFDAVRSAAAVPIRAATAIRARSHGAGFELLPSGDRPDEAVRPCFKRY</sequence>